<keyword evidence="3 6" id="KW-0143">Chaperone</keyword>
<dbReference type="PANTHER" id="PTHR35299:SF6">
    <property type="entry name" value="RUBISCO ACCUMULATION FACTOR 1"/>
    <property type="match status" value="1"/>
</dbReference>
<sequence>MTASPPSKSSDSSVPMTFSAPLVPDPQATTPEAIETLKMQLRRKEGSWVEWGKACNTLQKTGMKPQDIFEATGFEPIQQNQLIAASQVFDSMVEGGVSEQAKAHYETRGSDSLYEFRILPKDIRAEAADFAYSNNLDSDQVKDIVKGLRDYSYSATPPAGFAKTMGDAAAYHYWRLARQQGDLQARSRLIAQSLRFVTSDSARSQIEKLLIDFSVVKEKKAPRLPLFRLENEADSPVIMPVAGQMPLPTDDYKTVPAIEPTEPFGMVKFSGTGAWVPVPGWQVILKAEDPIALLVLCRDLPNAPDNISATEQLMVVVDRAKREWNEFDYFVVDADGQLEIRWFDEAPAMPLLGGVVLIMRPKKIFDENYTHELWQLDE</sequence>
<feature type="region of interest" description="Disordered" evidence="7">
    <location>
        <begin position="1"/>
        <end position="29"/>
    </location>
</feature>
<reference evidence="11 12" key="1">
    <citation type="submission" date="2015-09" db="EMBL/GenBank/DDBJ databases">
        <title>Identification and resolution of microdiversity through metagenomic sequencing of parallel consortia.</title>
        <authorList>
            <person name="Nelson W.C."/>
            <person name="Romine M.F."/>
            <person name="Lindemann S.R."/>
        </authorList>
    </citation>
    <scope>NUCLEOTIDE SEQUENCE [LARGE SCALE GENOMIC DNA]</scope>
    <source>
        <strain evidence="11">Ana</strain>
    </source>
</reference>
<evidence type="ECO:0000256" key="3">
    <source>
        <dbReference type="ARBA" id="ARBA00023186"/>
    </source>
</evidence>
<dbReference type="Proteomes" id="UP000050465">
    <property type="component" value="Unassembled WGS sequence"/>
</dbReference>
<comment type="function">
    <text evidence="6">A major RuBisCO chaperone. Acts after GroEL-GroES chaperonin to fold and/or assemble the large subunit of RuBisCO (ccbL, rbcL). Cooperates with RbcX in RbcL folding, plays the major role in assembly of dimers into RbcL(8)-Raf1(8) intermediate complexes. RbcS replaces Raf1, leading to holoenzyme formation.</text>
</comment>
<dbReference type="AlphaFoldDB" id="A0A0N8KNE1"/>
<name>A0A0N8KNE1_9CYAN</name>
<evidence type="ECO:0000256" key="4">
    <source>
        <dbReference type="ARBA" id="ARBA00023300"/>
    </source>
</evidence>
<comment type="caution">
    <text evidence="11">The sequence shown here is derived from an EMBL/GenBank/DDBJ whole genome shotgun (WGS) entry which is preliminary data.</text>
</comment>
<dbReference type="EMBL" id="LJZR01000007">
    <property type="protein sequence ID" value="KPQ36282.1"/>
    <property type="molecule type" value="Genomic_DNA"/>
</dbReference>
<feature type="domain" description="Rubisco accumulation factor 1 C-terminal" evidence="8">
    <location>
        <begin position="224"/>
        <end position="363"/>
    </location>
</feature>
<evidence type="ECO:0000259" key="8">
    <source>
        <dbReference type="Pfam" id="PF18087"/>
    </source>
</evidence>
<dbReference type="PATRIC" id="fig|1666911.3.peg.5006"/>
<comment type="similarity">
    <text evidence="6">Belongs to the RAF family.</text>
</comment>
<comment type="subcellular location">
    <subcellularLocation>
        <location evidence="6">Cytoplasm</location>
    </subcellularLocation>
</comment>
<dbReference type="InterPro" id="IPR040858">
    <property type="entry name" value="Raf1_C"/>
</dbReference>
<dbReference type="GO" id="GO:0110102">
    <property type="term" value="P:ribulose bisphosphate carboxylase complex assembly"/>
    <property type="evidence" value="ECO:0007669"/>
    <property type="project" value="UniProtKB-UniRule"/>
</dbReference>
<dbReference type="GO" id="GO:0015977">
    <property type="term" value="P:carbon fixation"/>
    <property type="evidence" value="ECO:0007669"/>
    <property type="project" value="UniProtKB-UniRule"/>
</dbReference>
<dbReference type="Pfam" id="PF18578">
    <property type="entry name" value="Raf1_N"/>
    <property type="match status" value="1"/>
</dbReference>
<evidence type="ECO:0000313" key="11">
    <source>
        <dbReference type="EMBL" id="KPQ36282.1"/>
    </source>
</evidence>
<feature type="region of interest" description="N-terminal alpha-helix" evidence="6">
    <location>
        <begin position="31"/>
        <end position="212"/>
    </location>
</feature>
<comment type="caution">
    <text evidence="6">Lacks conserved residue(s) required for the propagation of feature annotation.</text>
</comment>
<evidence type="ECO:0000259" key="9">
    <source>
        <dbReference type="Pfam" id="PF18578"/>
    </source>
</evidence>
<comment type="subunit">
    <text evidence="6">Homodimer. Forms an RbcL(8)-Raf1(8) complex. Forms complexes of many stoichiometries with RbcL with and without RbcS. RbcX and Raf1 can bind simultaneously to RbcL.</text>
</comment>
<dbReference type="STRING" id="1666911.HLUCCA11_07040"/>
<feature type="domain" description="Rubisco accumulation factor 1 helix turn helix" evidence="10">
    <location>
        <begin position="36"/>
        <end position="93"/>
    </location>
</feature>
<dbReference type="Pfam" id="PF18087">
    <property type="entry name" value="RuBisCo_chap_C"/>
    <property type="match status" value="1"/>
</dbReference>
<organism evidence="11 12">
    <name type="scientific">Phormidesmis priestleyi Ana</name>
    <dbReference type="NCBI Taxonomy" id="1666911"/>
    <lineage>
        <taxon>Bacteria</taxon>
        <taxon>Bacillati</taxon>
        <taxon>Cyanobacteriota</taxon>
        <taxon>Cyanophyceae</taxon>
        <taxon>Leptolyngbyales</taxon>
        <taxon>Leptolyngbyaceae</taxon>
        <taxon>Phormidesmis</taxon>
    </lineage>
</organism>
<dbReference type="PANTHER" id="PTHR35299">
    <property type="entry name" value="RUBISCO ACCUMULATION FACTOR 1"/>
    <property type="match status" value="1"/>
</dbReference>
<evidence type="ECO:0000256" key="1">
    <source>
        <dbReference type="ARBA" id="ARBA00022490"/>
    </source>
</evidence>
<evidence type="ECO:0000256" key="2">
    <source>
        <dbReference type="ARBA" id="ARBA00022531"/>
    </source>
</evidence>
<evidence type="ECO:0000256" key="5">
    <source>
        <dbReference type="ARBA" id="ARBA00023859"/>
    </source>
</evidence>
<dbReference type="Pfam" id="PF18579">
    <property type="entry name" value="Raf1_HTH"/>
    <property type="match status" value="1"/>
</dbReference>
<dbReference type="InterPro" id="IPR040781">
    <property type="entry name" value="Raf1_HTH"/>
</dbReference>
<dbReference type="GO" id="GO:0015979">
    <property type="term" value="P:photosynthesis"/>
    <property type="evidence" value="ECO:0007669"/>
    <property type="project" value="UniProtKB-KW"/>
</dbReference>
<dbReference type="InterPro" id="IPR046382">
    <property type="entry name" value="Raf1_cyn"/>
</dbReference>
<feature type="domain" description="Rubisco accumulation factor 1 alpha-helical" evidence="9">
    <location>
        <begin position="105"/>
        <end position="210"/>
    </location>
</feature>
<evidence type="ECO:0000256" key="6">
    <source>
        <dbReference type="HAMAP-Rule" id="MF_00856"/>
    </source>
</evidence>
<evidence type="ECO:0000256" key="7">
    <source>
        <dbReference type="SAM" id="MobiDB-lite"/>
    </source>
</evidence>
<comment type="domain">
    <text evidence="6">Has 3 domains, the N-terminal alpha-helical domain, an extended flexible linker and the C-terminal beta-sheet domain. The 2 C-terminal beta-sheet domains are swapped and pack against each other to form the dimer interface.</text>
</comment>
<dbReference type="HAMAP" id="MF_00856">
    <property type="entry name" value="Raf1"/>
    <property type="match status" value="1"/>
</dbReference>
<keyword evidence="4 6" id="KW-0120">Carbon dioxide fixation</keyword>
<dbReference type="InterPro" id="IPR037494">
    <property type="entry name" value="RAF1"/>
</dbReference>
<gene>
    <name evidence="6" type="primary">raf1</name>
    <name evidence="11" type="ORF">HLUCCA11_07040</name>
</gene>
<keyword evidence="1 6" id="KW-0963">Cytoplasm</keyword>
<dbReference type="GO" id="GO:0005737">
    <property type="term" value="C:cytoplasm"/>
    <property type="evidence" value="ECO:0007669"/>
    <property type="project" value="UniProtKB-SubCell"/>
</dbReference>
<proteinExistence type="inferred from homology"/>
<keyword evidence="2 6" id="KW-0602">Photosynthesis</keyword>
<accession>A0A0N8KNE1</accession>
<dbReference type="InterPro" id="IPR041358">
    <property type="entry name" value="Raf1_N"/>
</dbReference>
<evidence type="ECO:0000259" key="10">
    <source>
        <dbReference type="Pfam" id="PF18579"/>
    </source>
</evidence>
<feature type="compositionally biased region" description="Low complexity" evidence="7">
    <location>
        <begin position="1"/>
        <end position="15"/>
    </location>
</feature>
<keyword evidence="11" id="KW-0449">Lipoprotein</keyword>
<protein>
    <recommendedName>
        <fullName evidence="5 6">RuBisCO accumulation factor 1</fullName>
    </recommendedName>
</protein>
<evidence type="ECO:0000313" key="12">
    <source>
        <dbReference type="Proteomes" id="UP000050465"/>
    </source>
</evidence>